<gene>
    <name evidence="1" type="ORF">DZC72_09945</name>
</gene>
<dbReference type="Gene3D" id="1.20.120.160">
    <property type="entry name" value="HPT domain"/>
    <property type="match status" value="1"/>
</dbReference>
<dbReference type="InterPro" id="IPR036641">
    <property type="entry name" value="HPT_dom_sf"/>
</dbReference>
<reference evidence="2" key="1">
    <citation type="submission" date="2018-08" db="EMBL/GenBank/DDBJ databases">
        <authorList>
            <person name="Khan S.A."/>
            <person name="J S.E."/>
        </authorList>
    </citation>
    <scope>NUCLEOTIDE SEQUENCE [LARGE SCALE GENOMIC DNA]</scope>
    <source>
        <strain evidence="2">PoM-212</strain>
    </source>
</reference>
<evidence type="ECO:0000313" key="1">
    <source>
        <dbReference type="EMBL" id="RRQ48044.1"/>
    </source>
</evidence>
<keyword evidence="2" id="KW-1185">Reference proteome</keyword>
<name>A0A426RGG2_9FLAO</name>
<dbReference type="SUPFAM" id="SSF47226">
    <property type="entry name" value="Histidine-containing phosphotransfer domain, HPT domain"/>
    <property type="match status" value="1"/>
</dbReference>
<organism evidence="1 2">
    <name type="scientific">Maribacter algicola</name>
    <dbReference type="NCBI Taxonomy" id="2498892"/>
    <lineage>
        <taxon>Bacteria</taxon>
        <taxon>Pseudomonadati</taxon>
        <taxon>Bacteroidota</taxon>
        <taxon>Flavobacteriia</taxon>
        <taxon>Flavobacteriales</taxon>
        <taxon>Flavobacteriaceae</taxon>
        <taxon>Maribacter</taxon>
    </lineage>
</organism>
<dbReference type="Proteomes" id="UP000286990">
    <property type="component" value="Unassembled WGS sequence"/>
</dbReference>
<sequence>MQEKPNLSYVDQLSGDDTEFKNSFISIIKQEFPKEMELYLDCVDKQLTKQTADIVHKIKHKFSILSMQDSYRLAVAYEMELLEGNTTSESEFKSVLKIMENYLKTI</sequence>
<protein>
    <submittedName>
        <fullName evidence="1">Hpt domain-containing protein</fullName>
    </submittedName>
</protein>
<dbReference type="OrthoDB" id="1441381at2"/>
<accession>A0A426RGG2</accession>
<reference evidence="2" key="2">
    <citation type="submission" date="2018-12" db="EMBL/GenBank/DDBJ databases">
        <title>Maribacter lutimaris sp. nov., isolated from marine sediment.</title>
        <authorList>
            <person name="Kim K.K."/>
        </authorList>
    </citation>
    <scope>NUCLEOTIDE SEQUENCE [LARGE SCALE GENOMIC DNA]</scope>
    <source>
        <strain evidence="2">PoM-212</strain>
    </source>
</reference>
<dbReference type="AlphaFoldDB" id="A0A426RGG2"/>
<dbReference type="EMBL" id="QUSX01000002">
    <property type="protein sequence ID" value="RRQ48044.1"/>
    <property type="molecule type" value="Genomic_DNA"/>
</dbReference>
<proteinExistence type="predicted"/>
<evidence type="ECO:0000313" key="2">
    <source>
        <dbReference type="Proteomes" id="UP000286990"/>
    </source>
</evidence>
<comment type="caution">
    <text evidence="1">The sequence shown here is derived from an EMBL/GenBank/DDBJ whole genome shotgun (WGS) entry which is preliminary data.</text>
</comment>
<dbReference type="GO" id="GO:0000160">
    <property type="term" value="P:phosphorelay signal transduction system"/>
    <property type="evidence" value="ECO:0007669"/>
    <property type="project" value="InterPro"/>
</dbReference>
<dbReference type="RefSeq" id="WP_125222768.1">
    <property type="nucleotide sequence ID" value="NZ_QUSX01000002.1"/>
</dbReference>